<keyword evidence="2" id="KW-0418">Kinase</keyword>
<proteinExistence type="predicted"/>
<accession>A0ABD1Q1B2</accession>
<dbReference type="AlphaFoldDB" id="A0ABD1Q1B2"/>
<evidence type="ECO:0000313" key="3">
    <source>
        <dbReference type="Proteomes" id="UP001604277"/>
    </source>
</evidence>
<feature type="compositionally biased region" description="Basic and acidic residues" evidence="1">
    <location>
        <begin position="8"/>
        <end position="20"/>
    </location>
</feature>
<gene>
    <name evidence="2" type="ORF">Fot_50142</name>
</gene>
<feature type="region of interest" description="Disordered" evidence="1">
    <location>
        <begin position="1"/>
        <end position="50"/>
    </location>
</feature>
<dbReference type="EMBL" id="JBFOLJ010000016">
    <property type="protein sequence ID" value="KAL2468566.1"/>
    <property type="molecule type" value="Genomic_DNA"/>
</dbReference>
<name>A0ABD1Q1B2_9LAMI</name>
<dbReference type="Proteomes" id="UP001604277">
    <property type="component" value="Unassembled WGS sequence"/>
</dbReference>
<feature type="compositionally biased region" description="Polar residues" evidence="1">
    <location>
        <begin position="22"/>
        <end position="49"/>
    </location>
</feature>
<evidence type="ECO:0000256" key="1">
    <source>
        <dbReference type="SAM" id="MobiDB-lite"/>
    </source>
</evidence>
<comment type="caution">
    <text evidence="2">The sequence shown here is derived from an EMBL/GenBank/DDBJ whole genome shotgun (WGS) entry which is preliminary data.</text>
</comment>
<sequence length="105" mass="12164">MMRYFMIIKDKSKSRERRSAPELSNQRNSNNLGSNRVSKFTGSASSPRSITEMYKEKEQNLRNYCDLTDPSHNPLLLPPTPPPIYKLPFNIFTNSSQVPSEEQFH</sequence>
<keyword evidence="2" id="KW-0808">Transferase</keyword>
<reference evidence="3" key="1">
    <citation type="submission" date="2024-07" db="EMBL/GenBank/DDBJ databases">
        <title>Two chromosome-level genome assemblies of Korean endemic species Abeliophyllum distichum and Forsythia ovata (Oleaceae).</title>
        <authorList>
            <person name="Jang H."/>
        </authorList>
    </citation>
    <scope>NUCLEOTIDE SEQUENCE [LARGE SCALE GENOMIC DNA]</scope>
</reference>
<evidence type="ECO:0000313" key="2">
    <source>
        <dbReference type="EMBL" id="KAL2468566.1"/>
    </source>
</evidence>
<dbReference type="GO" id="GO:0016301">
    <property type="term" value="F:kinase activity"/>
    <property type="evidence" value="ECO:0007669"/>
    <property type="project" value="UniProtKB-KW"/>
</dbReference>
<keyword evidence="3" id="KW-1185">Reference proteome</keyword>
<organism evidence="2 3">
    <name type="scientific">Forsythia ovata</name>
    <dbReference type="NCBI Taxonomy" id="205694"/>
    <lineage>
        <taxon>Eukaryota</taxon>
        <taxon>Viridiplantae</taxon>
        <taxon>Streptophyta</taxon>
        <taxon>Embryophyta</taxon>
        <taxon>Tracheophyta</taxon>
        <taxon>Spermatophyta</taxon>
        <taxon>Magnoliopsida</taxon>
        <taxon>eudicotyledons</taxon>
        <taxon>Gunneridae</taxon>
        <taxon>Pentapetalae</taxon>
        <taxon>asterids</taxon>
        <taxon>lamiids</taxon>
        <taxon>Lamiales</taxon>
        <taxon>Oleaceae</taxon>
        <taxon>Forsythieae</taxon>
        <taxon>Forsythia</taxon>
    </lineage>
</organism>
<protein>
    <submittedName>
        <fullName evidence="2">Protein kinase domain-containing protein</fullName>
    </submittedName>
</protein>